<proteinExistence type="predicted"/>
<sequence length="204" mass="22758">MTAPGNKETVMPTYILNIHDDKECQAPGADKAIVRLTYALRNTISQMAGMVRALCIFSAADLNETPQFMIEDMDAFPLADGTQPLLPYSGKMKDTRLVVTALDFFWEGSYANGYRWKTDCFALSNLNIVEKHPYYKYTVYNALELARIFKYGDYAKINDPLPDVPEAIALIGNALKNDNIGQTTGRVALELLRNANGEDVVFCP</sequence>
<gene>
    <name evidence="1" type="ordered locus">Ppro_3734</name>
</gene>
<dbReference type="KEGG" id="ppd:Ppro_3734"/>
<organism evidence="1 2">
    <name type="scientific">Pelobacter propionicus (strain DSM 2379 / NBRC 103807 / OttBd1)</name>
    <dbReference type="NCBI Taxonomy" id="338966"/>
    <lineage>
        <taxon>Bacteria</taxon>
        <taxon>Pseudomonadati</taxon>
        <taxon>Thermodesulfobacteriota</taxon>
        <taxon>Desulfuromonadia</taxon>
        <taxon>Desulfuromonadales</taxon>
        <taxon>Desulfuromonadaceae</taxon>
        <taxon>Pelobacter</taxon>
    </lineage>
</organism>
<reference evidence="1 2" key="1">
    <citation type="submission" date="2006-10" db="EMBL/GenBank/DDBJ databases">
        <title>Complete sequence of plasmid pPRO1 of Pelobacter propionicus DSM 2379.</title>
        <authorList>
            <consortium name="US DOE Joint Genome Institute"/>
            <person name="Copeland A."/>
            <person name="Lucas S."/>
            <person name="Lapidus A."/>
            <person name="Barry K."/>
            <person name="Detter J.C."/>
            <person name="Glavina del Rio T."/>
            <person name="Hammon N."/>
            <person name="Israni S."/>
            <person name="Dalin E."/>
            <person name="Tice H."/>
            <person name="Pitluck S."/>
            <person name="Saunders E."/>
            <person name="Brettin T."/>
            <person name="Bruce D."/>
            <person name="Han C."/>
            <person name="Tapia R."/>
            <person name="Schmutz J."/>
            <person name="Larimer F."/>
            <person name="Land M."/>
            <person name="Hauser L."/>
            <person name="Kyrpides N."/>
            <person name="Kim E."/>
            <person name="Lovley D."/>
            <person name="Richardson P."/>
        </authorList>
    </citation>
    <scope>NUCLEOTIDE SEQUENCE [LARGE SCALE GENOMIC DNA]</scope>
    <source>
        <strain evidence="2">DSM 2379 / NBRC 103807 / OttBd1</strain>
        <plasmid evidence="2">Plasmid pPRO1</plasmid>
    </source>
</reference>
<keyword evidence="1" id="KW-0614">Plasmid</keyword>
<evidence type="ECO:0000313" key="1">
    <source>
        <dbReference type="EMBL" id="ABL01325.1"/>
    </source>
</evidence>
<evidence type="ECO:0000313" key="2">
    <source>
        <dbReference type="Proteomes" id="UP000006732"/>
    </source>
</evidence>
<dbReference type="HOGENOM" id="CLU_1342207_0_0_7"/>
<keyword evidence="2" id="KW-1185">Reference proteome</keyword>
<dbReference type="Proteomes" id="UP000006732">
    <property type="component" value="Plasmid pPRO1"/>
</dbReference>
<name>A0R7V3_PELPD</name>
<dbReference type="EMBL" id="CP000483">
    <property type="protein sequence ID" value="ABL01325.1"/>
    <property type="molecule type" value="Genomic_DNA"/>
</dbReference>
<protein>
    <submittedName>
        <fullName evidence="1">Uncharacterized protein</fullName>
    </submittedName>
</protein>
<geneLocation type="plasmid" evidence="1 2">
    <name>pPRO1</name>
</geneLocation>
<accession>A0R7V3</accession>
<dbReference type="AlphaFoldDB" id="A0R7V3"/>